<dbReference type="Pfam" id="PF00239">
    <property type="entry name" value="Resolvase"/>
    <property type="match status" value="1"/>
</dbReference>
<keyword evidence="3" id="KW-0238">DNA-binding</keyword>
<dbReference type="PROSITE" id="PS51736">
    <property type="entry name" value="RECOMBINASES_3"/>
    <property type="match status" value="1"/>
</dbReference>
<dbReference type="PANTHER" id="PTHR30461">
    <property type="entry name" value="DNA-INVERTASE FROM LAMBDOID PROPHAGE"/>
    <property type="match status" value="1"/>
</dbReference>
<dbReference type="CDD" id="cd03768">
    <property type="entry name" value="SR_ResInv"/>
    <property type="match status" value="1"/>
</dbReference>
<protein>
    <submittedName>
        <fullName evidence="8">DNA invertase Pin-like site-specific DNA recombinase</fullName>
    </submittedName>
</protein>
<dbReference type="Pfam" id="PF13936">
    <property type="entry name" value="HTH_38"/>
    <property type="match status" value="1"/>
</dbReference>
<keyword evidence="4" id="KW-0233">DNA recombination</keyword>
<evidence type="ECO:0000259" key="7">
    <source>
        <dbReference type="PROSITE" id="PS51736"/>
    </source>
</evidence>
<feature type="active site" description="O-(5'-phospho-DNA)-serine intermediate" evidence="5 6">
    <location>
        <position position="9"/>
    </location>
</feature>
<dbReference type="EMBL" id="PVTP01000017">
    <property type="protein sequence ID" value="PRY74526.1"/>
    <property type="molecule type" value="Genomic_DNA"/>
</dbReference>
<evidence type="ECO:0000256" key="5">
    <source>
        <dbReference type="PIRSR" id="PIRSR606118-50"/>
    </source>
</evidence>
<accession>A0A2T0VTR8</accession>
<keyword evidence="2" id="KW-0229">DNA integration</keyword>
<dbReference type="SUPFAM" id="SSF53041">
    <property type="entry name" value="Resolvase-like"/>
    <property type="match status" value="1"/>
</dbReference>
<dbReference type="SMART" id="SM00857">
    <property type="entry name" value="Resolvase"/>
    <property type="match status" value="1"/>
</dbReference>
<dbReference type="Proteomes" id="UP000238007">
    <property type="component" value="Unassembled WGS sequence"/>
</dbReference>
<dbReference type="InterPro" id="IPR009057">
    <property type="entry name" value="Homeodomain-like_sf"/>
</dbReference>
<evidence type="ECO:0000256" key="4">
    <source>
        <dbReference type="ARBA" id="ARBA00023172"/>
    </source>
</evidence>
<dbReference type="InterPro" id="IPR006118">
    <property type="entry name" value="Recombinase_CS"/>
</dbReference>
<comment type="similarity">
    <text evidence="1">Belongs to the site-specific recombinase resolvase family.</text>
</comment>
<evidence type="ECO:0000256" key="6">
    <source>
        <dbReference type="PROSITE-ProRule" id="PRU10137"/>
    </source>
</evidence>
<proteinExistence type="inferred from homology"/>
<feature type="domain" description="Resolvase/invertase-type recombinase catalytic" evidence="7">
    <location>
        <begin position="1"/>
        <end position="136"/>
    </location>
</feature>
<dbReference type="GO" id="GO:0015074">
    <property type="term" value="P:DNA integration"/>
    <property type="evidence" value="ECO:0007669"/>
    <property type="project" value="UniProtKB-KW"/>
</dbReference>
<dbReference type="Gene3D" id="1.10.10.60">
    <property type="entry name" value="Homeodomain-like"/>
    <property type="match status" value="1"/>
</dbReference>
<organism evidence="8 9">
    <name type="scientific">Yoonia maritima</name>
    <dbReference type="NCBI Taxonomy" id="1435347"/>
    <lineage>
        <taxon>Bacteria</taxon>
        <taxon>Pseudomonadati</taxon>
        <taxon>Pseudomonadota</taxon>
        <taxon>Alphaproteobacteria</taxon>
        <taxon>Rhodobacterales</taxon>
        <taxon>Paracoccaceae</taxon>
        <taxon>Yoonia</taxon>
    </lineage>
</organism>
<evidence type="ECO:0000313" key="8">
    <source>
        <dbReference type="EMBL" id="PRY74526.1"/>
    </source>
</evidence>
<comment type="caution">
    <text evidence="8">The sequence shown here is derived from an EMBL/GenBank/DDBJ whole genome shotgun (WGS) entry which is preliminary data.</text>
</comment>
<dbReference type="InterPro" id="IPR025246">
    <property type="entry name" value="IS30-like_HTH"/>
</dbReference>
<dbReference type="PANTHER" id="PTHR30461:SF26">
    <property type="entry name" value="RESOLVASE HOMOLOG YNEB"/>
    <property type="match status" value="1"/>
</dbReference>
<name>A0A2T0VTR8_9RHOB</name>
<dbReference type="InterPro" id="IPR050639">
    <property type="entry name" value="SSR_resolvase"/>
</dbReference>
<keyword evidence="9" id="KW-1185">Reference proteome</keyword>
<reference evidence="8 9" key="1">
    <citation type="submission" date="2018-03" db="EMBL/GenBank/DDBJ databases">
        <title>Genomic Encyclopedia of Archaeal and Bacterial Type Strains, Phase II (KMG-II): from individual species to whole genera.</title>
        <authorList>
            <person name="Goeker M."/>
        </authorList>
    </citation>
    <scope>NUCLEOTIDE SEQUENCE [LARGE SCALE GENOMIC DNA]</scope>
    <source>
        <strain evidence="8 9">DSM 101533</strain>
    </source>
</reference>
<dbReference type="CDD" id="cd00569">
    <property type="entry name" value="HTH_Hin_like"/>
    <property type="match status" value="1"/>
</dbReference>
<dbReference type="RefSeq" id="WP_106359255.1">
    <property type="nucleotide sequence ID" value="NZ_PVTP01000017.1"/>
</dbReference>
<dbReference type="Gene3D" id="3.40.50.1390">
    <property type="entry name" value="Resolvase, N-terminal catalytic domain"/>
    <property type="match status" value="1"/>
</dbReference>
<dbReference type="AlphaFoldDB" id="A0A2T0VTR8"/>
<evidence type="ECO:0000313" key="9">
    <source>
        <dbReference type="Proteomes" id="UP000238007"/>
    </source>
</evidence>
<dbReference type="InterPro" id="IPR036162">
    <property type="entry name" value="Resolvase-like_N_sf"/>
</dbReference>
<gene>
    <name evidence="8" type="ORF">CLV80_11744</name>
</gene>
<dbReference type="OrthoDB" id="2290206at2"/>
<evidence type="ECO:0000256" key="1">
    <source>
        <dbReference type="ARBA" id="ARBA00009913"/>
    </source>
</evidence>
<dbReference type="GO" id="GO:0000150">
    <property type="term" value="F:DNA strand exchange activity"/>
    <property type="evidence" value="ECO:0007669"/>
    <property type="project" value="InterPro"/>
</dbReference>
<sequence length="181" mass="19841">MLIGYARVSSQGQSLDRQIGALNTAKADKIFREVASGRTVKGRPQLERAIDALGAGDVLIIAEWDRATRSMMDGIGIIQRVADRSATVNVLDKPWLDLTTPMGKGILAFLSALAEDERERITRRANEGRQIAIAKGVKFGRKPKLTEHQRQLARDRLAAGDTCRAIAKDLGVAHTTISRLR</sequence>
<dbReference type="GO" id="GO:0003677">
    <property type="term" value="F:DNA binding"/>
    <property type="evidence" value="ECO:0007669"/>
    <property type="project" value="UniProtKB-KW"/>
</dbReference>
<evidence type="ECO:0000256" key="3">
    <source>
        <dbReference type="ARBA" id="ARBA00023125"/>
    </source>
</evidence>
<evidence type="ECO:0000256" key="2">
    <source>
        <dbReference type="ARBA" id="ARBA00022908"/>
    </source>
</evidence>
<dbReference type="SUPFAM" id="SSF46689">
    <property type="entry name" value="Homeodomain-like"/>
    <property type="match status" value="1"/>
</dbReference>
<dbReference type="PROSITE" id="PS00397">
    <property type="entry name" value="RECOMBINASES_1"/>
    <property type="match status" value="1"/>
</dbReference>
<dbReference type="InterPro" id="IPR006119">
    <property type="entry name" value="Resolv_N"/>
</dbReference>